<sequence>MTGPQIFRMTNRLDDVDAMVVELTTAIDDKLAMDTRFRFEICLSEALTNLVKHAKTSDADAPIELHLTTENDTVIIDLFDPVGAQPFDLRTKAPDLDQVDLLAESGRGLGLIVQCADSVDYGPVNGKNRLSLTFTNAA</sequence>
<dbReference type="CDD" id="cd16936">
    <property type="entry name" value="HATPase_RsbW-like"/>
    <property type="match status" value="1"/>
</dbReference>
<dbReference type="InterPro" id="IPR036890">
    <property type="entry name" value="HATPase_C_sf"/>
</dbReference>
<accession>A0A2C9CTK3</accession>
<dbReference type="EMBL" id="OCTN01000005">
    <property type="protein sequence ID" value="SOH94841.1"/>
    <property type="molecule type" value="Genomic_DNA"/>
</dbReference>
<dbReference type="Gene3D" id="3.30.565.10">
    <property type="entry name" value="Histidine kinase-like ATPase, C-terminal domain"/>
    <property type="match status" value="1"/>
</dbReference>
<keyword evidence="3" id="KW-0808">Transferase</keyword>
<name>A0A2C9CTK3_9RHOB</name>
<keyword evidence="4" id="KW-1185">Reference proteome</keyword>
<keyword evidence="3" id="KW-0418">Kinase</keyword>
<feature type="domain" description="Histidine kinase/HSP90-like ATPase" evidence="2">
    <location>
        <begin position="12"/>
        <end position="133"/>
    </location>
</feature>
<dbReference type="GO" id="GO:0004674">
    <property type="term" value="F:protein serine/threonine kinase activity"/>
    <property type="evidence" value="ECO:0007669"/>
    <property type="project" value="UniProtKB-KW"/>
</dbReference>
<proteinExistence type="predicted"/>
<dbReference type="InterPro" id="IPR003594">
    <property type="entry name" value="HATPase_dom"/>
</dbReference>
<keyword evidence="1" id="KW-0723">Serine/threonine-protein kinase</keyword>
<dbReference type="AlphaFoldDB" id="A0A2C9CTK3"/>
<dbReference type="Pfam" id="PF13581">
    <property type="entry name" value="HATPase_c_2"/>
    <property type="match status" value="1"/>
</dbReference>
<reference evidence="4" key="1">
    <citation type="submission" date="2017-09" db="EMBL/GenBank/DDBJ databases">
        <authorList>
            <person name="Varghese N."/>
            <person name="Submissions S."/>
        </authorList>
    </citation>
    <scope>NUCLEOTIDE SEQUENCE [LARGE SCALE GENOMIC DNA]</scope>
    <source>
        <strain evidence="4">C7</strain>
    </source>
</reference>
<evidence type="ECO:0000259" key="2">
    <source>
        <dbReference type="Pfam" id="PF13581"/>
    </source>
</evidence>
<evidence type="ECO:0000313" key="4">
    <source>
        <dbReference type="Proteomes" id="UP000220034"/>
    </source>
</evidence>
<dbReference type="SUPFAM" id="SSF55874">
    <property type="entry name" value="ATPase domain of HSP90 chaperone/DNA topoisomerase II/histidine kinase"/>
    <property type="match status" value="1"/>
</dbReference>
<dbReference type="InterPro" id="IPR050267">
    <property type="entry name" value="Anti-sigma-factor_SerPK"/>
</dbReference>
<protein>
    <submittedName>
        <fullName evidence="3">Serine/threonine-protein kinase RsbW</fullName>
    </submittedName>
</protein>
<evidence type="ECO:0000256" key="1">
    <source>
        <dbReference type="ARBA" id="ARBA00022527"/>
    </source>
</evidence>
<evidence type="ECO:0000313" key="3">
    <source>
        <dbReference type="EMBL" id="SOH94841.1"/>
    </source>
</evidence>
<dbReference type="Proteomes" id="UP000220034">
    <property type="component" value="Unassembled WGS sequence"/>
</dbReference>
<organism evidence="3 4">
    <name type="scientific">Pontivivens marinum</name>
    <dbReference type="NCBI Taxonomy" id="1690039"/>
    <lineage>
        <taxon>Bacteria</taxon>
        <taxon>Pseudomonadati</taxon>
        <taxon>Pseudomonadota</taxon>
        <taxon>Alphaproteobacteria</taxon>
        <taxon>Rhodobacterales</taxon>
        <taxon>Paracoccaceae</taxon>
        <taxon>Pontivivens</taxon>
    </lineage>
</organism>
<dbReference type="PANTHER" id="PTHR35526:SF3">
    <property type="entry name" value="ANTI-SIGMA-F FACTOR RSBW"/>
    <property type="match status" value="1"/>
</dbReference>
<gene>
    <name evidence="3" type="ORF">SAMN06273572_105267</name>
</gene>
<dbReference type="PANTHER" id="PTHR35526">
    <property type="entry name" value="ANTI-SIGMA-F FACTOR RSBW-RELATED"/>
    <property type="match status" value="1"/>
</dbReference>